<dbReference type="GO" id="GO:0000271">
    <property type="term" value="P:polysaccharide biosynthetic process"/>
    <property type="evidence" value="ECO:0007669"/>
    <property type="project" value="UniProtKB-KW"/>
</dbReference>
<protein>
    <submittedName>
        <fullName evidence="5">Capsular polysaccharide biosynthesis protein</fullName>
    </submittedName>
</protein>
<evidence type="ECO:0000313" key="6">
    <source>
        <dbReference type="Proteomes" id="UP000292110"/>
    </source>
</evidence>
<accession>A0A4Q6XE35</accession>
<comment type="similarity">
    <text evidence="1">Belongs to the stealth family.</text>
</comment>
<name>A0A4Q6XE35_9GAMM</name>
<dbReference type="AlphaFoldDB" id="A0A4Q6XE35"/>
<dbReference type="PANTHER" id="PTHR24045:SF0">
    <property type="entry name" value="N-ACETYLGLUCOSAMINE-1-PHOSPHOTRANSFERASE SUBUNITS ALPHA_BETA"/>
    <property type="match status" value="1"/>
</dbReference>
<reference evidence="5 6" key="1">
    <citation type="submission" date="2019-02" db="EMBL/GenBank/DDBJ databases">
        <title>The draft genome of Acinetobacter halotolerans strain JCM 31009.</title>
        <authorList>
            <person name="Qin J."/>
            <person name="Feng Y."/>
            <person name="Nemec A."/>
            <person name="Zong Z."/>
        </authorList>
    </citation>
    <scope>NUCLEOTIDE SEQUENCE [LARGE SCALE GENOMIC DNA]</scope>
    <source>
        <strain evidence="5 6">JCM 31009</strain>
    </source>
</reference>
<evidence type="ECO:0000259" key="4">
    <source>
        <dbReference type="Pfam" id="PF11380"/>
    </source>
</evidence>
<proteinExistence type="inferred from homology"/>
<evidence type="ECO:0000256" key="1">
    <source>
        <dbReference type="ARBA" id="ARBA00007583"/>
    </source>
</evidence>
<sequence length="331" mass="38826">MKDSIQPIDIVIAWVDGQDLNLKHKRQQFINQSAASNAIEATRFASNDEIYFCIASILKYVPYCGKIYVVTDQQSPQWLDQFEQQNLCEKDKIRIIDHTELFEGHESALPTFNSLSIETMLWNIRGLSEHFIYLNDDFFFNSPSNIHDFLDAERMVIYGHWQNNFIKKMKYLIRRFLQEKMGKIAQPKYSIAQMLSADLVGLTKYYEIHHRPHILNKTILTQYFQQYPSILEKQISFRFRHIDQFLPVGLSNHLAILSNQTILKDDIEIAYLKDDRDIQRFIDQLTHSETQFGCIQSLDQLEQNAEQKVRSALIDKFKDVLPNQIQASIAV</sequence>
<dbReference type="EMBL" id="SGIM01000010">
    <property type="protein sequence ID" value="RZF50799.1"/>
    <property type="molecule type" value="Genomic_DNA"/>
</dbReference>
<keyword evidence="3" id="KW-0270">Exopolysaccharide synthesis</keyword>
<dbReference type="Proteomes" id="UP000292110">
    <property type="component" value="Unassembled WGS sequence"/>
</dbReference>
<evidence type="ECO:0000313" key="5">
    <source>
        <dbReference type="EMBL" id="RZF50799.1"/>
    </source>
</evidence>
<dbReference type="InterPro" id="IPR047141">
    <property type="entry name" value="Stealth"/>
</dbReference>
<feature type="domain" description="Stealth protein CR2 conserved region 2" evidence="4">
    <location>
        <begin position="43"/>
        <end position="154"/>
    </location>
</feature>
<dbReference type="GO" id="GO:0016772">
    <property type="term" value="F:transferase activity, transferring phosphorus-containing groups"/>
    <property type="evidence" value="ECO:0007669"/>
    <property type="project" value="InterPro"/>
</dbReference>
<dbReference type="InterPro" id="IPR021520">
    <property type="entry name" value="Stealth_CR2"/>
</dbReference>
<gene>
    <name evidence="5" type="ORF">EXE30_12145</name>
</gene>
<evidence type="ECO:0000256" key="3">
    <source>
        <dbReference type="ARBA" id="ARBA00023169"/>
    </source>
</evidence>
<keyword evidence="2" id="KW-0808">Transferase</keyword>
<dbReference type="Pfam" id="PF11380">
    <property type="entry name" value="Stealth_CR2"/>
    <property type="match status" value="1"/>
</dbReference>
<dbReference type="PANTHER" id="PTHR24045">
    <property type="match status" value="1"/>
</dbReference>
<dbReference type="RefSeq" id="WP_130162603.1">
    <property type="nucleotide sequence ID" value="NZ_SGIM01000010.1"/>
</dbReference>
<organism evidence="5 6">
    <name type="scientific">Acinetobacter halotolerans</name>
    <dbReference type="NCBI Taxonomy" id="1752076"/>
    <lineage>
        <taxon>Bacteria</taxon>
        <taxon>Pseudomonadati</taxon>
        <taxon>Pseudomonadota</taxon>
        <taxon>Gammaproteobacteria</taxon>
        <taxon>Moraxellales</taxon>
        <taxon>Moraxellaceae</taxon>
        <taxon>Acinetobacter</taxon>
    </lineage>
</organism>
<keyword evidence="6" id="KW-1185">Reference proteome</keyword>
<comment type="caution">
    <text evidence="5">The sequence shown here is derived from an EMBL/GenBank/DDBJ whole genome shotgun (WGS) entry which is preliminary data.</text>
</comment>
<evidence type="ECO:0000256" key="2">
    <source>
        <dbReference type="ARBA" id="ARBA00022679"/>
    </source>
</evidence>